<evidence type="ECO:0000256" key="2">
    <source>
        <dbReference type="ARBA" id="ARBA00007092"/>
    </source>
</evidence>
<sequence length="254" mass="28570">MKIVSWNVNGVRAAVKKNFINEVKDADADIYCIQETKAQDDQVSEALSDLEDFNIVSRSAVKKGYSGVATISKQEPMQVSAGIGKEEHMQEGRVLTTEHDHFFLVNVYVPNSGAGLKKLDYRSTWDKDFANYLADLKKKKPVIVTGDFNVAHSEIDLANPKSNYNKTSGYTQVEIDGMTGLQNVGLVDSFRKLHPEKVQYSFWSMRTGARARNAGWRLDYFLVDERLSENIVAAEIHDQIMGSDHCPISLELKF</sequence>
<dbReference type="GO" id="GO:0006284">
    <property type="term" value="P:base-excision repair"/>
    <property type="evidence" value="ECO:0007669"/>
    <property type="project" value="TreeGrafter"/>
</dbReference>
<feature type="binding site" evidence="7">
    <location>
        <position position="149"/>
    </location>
    <ligand>
        <name>Mg(2+)</name>
        <dbReference type="ChEBI" id="CHEBI:18420"/>
        <label>1</label>
    </ligand>
</feature>
<feature type="binding site" evidence="7">
    <location>
        <position position="7"/>
    </location>
    <ligand>
        <name>Mg(2+)</name>
        <dbReference type="ChEBI" id="CHEBI:18420"/>
        <label>1</label>
    </ligand>
</feature>
<dbReference type="PROSITE" id="PS51435">
    <property type="entry name" value="AP_NUCLEASE_F1_4"/>
    <property type="match status" value="1"/>
</dbReference>
<comment type="similarity">
    <text evidence="2">Belongs to the DNA repair enzymes AP/ExoA family.</text>
</comment>
<feature type="site" description="Transition state stabilizer" evidence="8">
    <location>
        <position position="149"/>
    </location>
</feature>
<reference evidence="10" key="1">
    <citation type="journal article" date="2014" name="Int. J. Syst. Evol. Microbiol.">
        <title>Complete genome sequence of Corynebacterium casei LMG S-19264T (=DSM 44701T), isolated from a smear-ripened cheese.</title>
        <authorList>
            <consortium name="US DOE Joint Genome Institute (JGI-PGF)"/>
            <person name="Walter F."/>
            <person name="Albersmeier A."/>
            <person name="Kalinowski J."/>
            <person name="Ruckert C."/>
        </authorList>
    </citation>
    <scope>NUCLEOTIDE SEQUENCE</scope>
    <source>
        <strain evidence="10">NBRC 108769</strain>
    </source>
</reference>
<feature type="binding site" evidence="7">
    <location>
        <position position="35"/>
    </location>
    <ligand>
        <name>Mg(2+)</name>
        <dbReference type="ChEBI" id="CHEBI:18420"/>
        <label>1</label>
    </ligand>
</feature>
<dbReference type="InterPro" id="IPR005135">
    <property type="entry name" value="Endo/exonuclease/phosphatase"/>
</dbReference>
<keyword evidence="5 7" id="KW-0460">Magnesium</keyword>
<dbReference type="PROSITE" id="PS00727">
    <property type="entry name" value="AP_NUCLEASE_F1_2"/>
    <property type="match status" value="1"/>
</dbReference>
<dbReference type="Proteomes" id="UP001156666">
    <property type="component" value="Unassembled WGS sequence"/>
</dbReference>
<dbReference type="PANTHER" id="PTHR22748">
    <property type="entry name" value="AP ENDONUCLEASE"/>
    <property type="match status" value="1"/>
</dbReference>
<dbReference type="RefSeq" id="WP_235290915.1">
    <property type="nucleotide sequence ID" value="NZ_BSOH01000007.1"/>
</dbReference>
<accession>A0AA37WFC4</accession>
<evidence type="ECO:0000256" key="5">
    <source>
        <dbReference type="ARBA" id="ARBA00022842"/>
    </source>
</evidence>
<evidence type="ECO:0000256" key="1">
    <source>
        <dbReference type="ARBA" id="ARBA00001936"/>
    </source>
</evidence>
<dbReference type="Pfam" id="PF03372">
    <property type="entry name" value="Exo_endo_phos"/>
    <property type="match status" value="1"/>
</dbReference>
<feature type="site" description="Important for catalytic activity" evidence="8">
    <location>
        <position position="219"/>
    </location>
</feature>
<dbReference type="InterPro" id="IPR036691">
    <property type="entry name" value="Endo/exonu/phosph_ase_sf"/>
</dbReference>
<comment type="cofactor">
    <cofactor evidence="7">
        <name>Mg(2+)</name>
        <dbReference type="ChEBI" id="CHEBI:18420"/>
    </cofactor>
    <cofactor evidence="7">
        <name>Mn(2+)</name>
        <dbReference type="ChEBI" id="CHEBI:29035"/>
    </cofactor>
    <text evidence="7">Probably binds two magnesium or manganese ions per subunit.</text>
</comment>
<dbReference type="EMBL" id="BSOH01000007">
    <property type="protein sequence ID" value="GLR16905.1"/>
    <property type="molecule type" value="Genomic_DNA"/>
</dbReference>
<evidence type="ECO:0000259" key="9">
    <source>
        <dbReference type="Pfam" id="PF03372"/>
    </source>
</evidence>
<feature type="binding site" evidence="7">
    <location>
        <position position="245"/>
    </location>
    <ligand>
        <name>Mg(2+)</name>
        <dbReference type="ChEBI" id="CHEBI:18420"/>
        <label>1</label>
    </ligand>
</feature>
<keyword evidence="7" id="KW-0464">Manganese</keyword>
<dbReference type="NCBIfam" id="TIGR00195">
    <property type="entry name" value="exoDNase_III"/>
    <property type="match status" value="1"/>
</dbReference>
<dbReference type="InterPro" id="IPR020848">
    <property type="entry name" value="AP_endonuclease_F1_CS"/>
</dbReference>
<dbReference type="GO" id="GO:0003906">
    <property type="term" value="F:DNA-(apurinic or apyrimidinic site) endonuclease activity"/>
    <property type="evidence" value="ECO:0007669"/>
    <property type="project" value="TreeGrafter"/>
</dbReference>
<dbReference type="Gene3D" id="3.60.10.10">
    <property type="entry name" value="Endonuclease/exonuclease/phosphatase"/>
    <property type="match status" value="1"/>
</dbReference>
<keyword evidence="11" id="KW-1185">Reference proteome</keyword>
<comment type="cofactor">
    <cofactor evidence="1">
        <name>Mn(2+)</name>
        <dbReference type="ChEBI" id="CHEBI:29035"/>
    </cofactor>
</comment>
<dbReference type="GO" id="GO:0008081">
    <property type="term" value="F:phosphoric diester hydrolase activity"/>
    <property type="evidence" value="ECO:0007669"/>
    <property type="project" value="TreeGrafter"/>
</dbReference>
<reference evidence="10" key="2">
    <citation type="submission" date="2023-01" db="EMBL/GenBank/DDBJ databases">
        <title>Draft genome sequence of Portibacter lacus strain NBRC 108769.</title>
        <authorList>
            <person name="Sun Q."/>
            <person name="Mori K."/>
        </authorList>
    </citation>
    <scope>NUCLEOTIDE SEQUENCE</scope>
    <source>
        <strain evidence="10">NBRC 108769</strain>
    </source>
</reference>
<feature type="domain" description="Endonuclease/exonuclease/phosphatase" evidence="9">
    <location>
        <begin position="4"/>
        <end position="245"/>
    </location>
</feature>
<evidence type="ECO:0000313" key="11">
    <source>
        <dbReference type="Proteomes" id="UP001156666"/>
    </source>
</evidence>
<evidence type="ECO:0000313" key="10">
    <source>
        <dbReference type="EMBL" id="GLR16905.1"/>
    </source>
</evidence>
<keyword evidence="4" id="KW-0378">Hydrolase</keyword>
<dbReference type="NCBIfam" id="TIGR00633">
    <property type="entry name" value="xth"/>
    <property type="match status" value="1"/>
</dbReference>
<dbReference type="PANTHER" id="PTHR22748:SF6">
    <property type="entry name" value="DNA-(APURINIC OR APYRIMIDINIC SITE) ENDONUCLEASE"/>
    <property type="match status" value="1"/>
</dbReference>
<feature type="active site" description="Proton donor/acceptor" evidence="6">
    <location>
        <position position="147"/>
    </location>
</feature>
<dbReference type="GO" id="GO:0003677">
    <property type="term" value="F:DNA binding"/>
    <property type="evidence" value="ECO:0007669"/>
    <property type="project" value="InterPro"/>
</dbReference>
<name>A0AA37WFC4_9BACT</name>
<evidence type="ECO:0000256" key="4">
    <source>
        <dbReference type="ARBA" id="ARBA00022801"/>
    </source>
</evidence>
<feature type="binding site" evidence="7">
    <location>
        <position position="244"/>
    </location>
    <ligand>
        <name>Mg(2+)</name>
        <dbReference type="ChEBI" id="CHEBI:18420"/>
        <label>1</label>
    </ligand>
</feature>
<feature type="site" description="Interaction with DNA substrate" evidence="8">
    <location>
        <position position="245"/>
    </location>
</feature>
<keyword evidence="3 7" id="KW-0479">Metal-binding</keyword>
<evidence type="ECO:0000256" key="3">
    <source>
        <dbReference type="ARBA" id="ARBA00022723"/>
    </source>
</evidence>
<dbReference type="AlphaFoldDB" id="A0AA37WFC4"/>
<feature type="binding site" evidence="7">
    <location>
        <position position="147"/>
    </location>
    <ligand>
        <name>Mg(2+)</name>
        <dbReference type="ChEBI" id="CHEBI:18420"/>
        <label>1</label>
    </ligand>
</feature>
<feature type="active site" evidence="6">
    <location>
        <position position="108"/>
    </location>
</feature>
<dbReference type="GO" id="GO:0008311">
    <property type="term" value="F:double-stranded DNA 3'-5' DNA exonuclease activity"/>
    <property type="evidence" value="ECO:0007669"/>
    <property type="project" value="TreeGrafter"/>
</dbReference>
<gene>
    <name evidence="10" type="primary">exoA</name>
    <name evidence="10" type="ORF">GCM10007940_15200</name>
</gene>
<dbReference type="GO" id="GO:0046872">
    <property type="term" value="F:metal ion binding"/>
    <property type="evidence" value="ECO:0007669"/>
    <property type="project" value="UniProtKB-KW"/>
</dbReference>
<dbReference type="InterPro" id="IPR004808">
    <property type="entry name" value="AP_endonuc_1"/>
</dbReference>
<dbReference type="SUPFAM" id="SSF56219">
    <property type="entry name" value="DNase I-like"/>
    <property type="match status" value="1"/>
</dbReference>
<comment type="caution">
    <text evidence="10">The sequence shown here is derived from an EMBL/GenBank/DDBJ whole genome shotgun (WGS) entry which is preliminary data.</text>
</comment>
<evidence type="ECO:0000256" key="8">
    <source>
        <dbReference type="PIRSR" id="PIRSR604808-3"/>
    </source>
</evidence>
<evidence type="ECO:0000256" key="6">
    <source>
        <dbReference type="PIRSR" id="PIRSR604808-1"/>
    </source>
</evidence>
<dbReference type="CDD" id="cd09087">
    <property type="entry name" value="Ape1-like_AP-endo"/>
    <property type="match status" value="1"/>
</dbReference>
<feature type="active site" description="Proton acceptor" evidence="6">
    <location>
        <position position="245"/>
    </location>
</feature>
<protein>
    <submittedName>
        <fullName evidence="10">Exodeoxyribonuclease</fullName>
    </submittedName>
</protein>
<organism evidence="10 11">
    <name type="scientific">Portibacter lacus</name>
    <dbReference type="NCBI Taxonomy" id="1099794"/>
    <lineage>
        <taxon>Bacteria</taxon>
        <taxon>Pseudomonadati</taxon>
        <taxon>Bacteroidota</taxon>
        <taxon>Saprospiria</taxon>
        <taxon>Saprospirales</taxon>
        <taxon>Haliscomenobacteraceae</taxon>
        <taxon>Portibacter</taxon>
    </lineage>
</organism>
<evidence type="ECO:0000256" key="7">
    <source>
        <dbReference type="PIRSR" id="PIRSR604808-2"/>
    </source>
</evidence>
<proteinExistence type="inferred from homology"/>